<reference evidence="1 2" key="1">
    <citation type="submission" date="2007-01" db="EMBL/GenBank/DDBJ databases">
        <authorList>
            <person name="Haygood M."/>
            <person name="Podell S."/>
            <person name="Anderson C."/>
            <person name="Hopkinson B."/>
            <person name="Roe K."/>
            <person name="Barbeau K."/>
            <person name="Gaasterland T."/>
            <person name="Ferriera S."/>
            <person name="Johnson J."/>
            <person name="Kravitz S."/>
            <person name="Beeson K."/>
            <person name="Sutton G."/>
            <person name="Rogers Y.-H."/>
            <person name="Friedman R."/>
            <person name="Frazier M."/>
            <person name="Venter J.C."/>
        </authorList>
    </citation>
    <scope>NUCLEOTIDE SEQUENCE [LARGE SCALE GENOMIC DNA]</scope>
    <source>
        <strain evidence="1 2">ATCC 23134</strain>
    </source>
</reference>
<name>A1ZQS8_MICM2</name>
<protein>
    <submittedName>
        <fullName evidence="1">Uncharacterized protein</fullName>
    </submittedName>
</protein>
<evidence type="ECO:0000313" key="2">
    <source>
        <dbReference type="Proteomes" id="UP000004095"/>
    </source>
</evidence>
<dbReference type="Proteomes" id="UP000004095">
    <property type="component" value="Unassembled WGS sequence"/>
</dbReference>
<sequence length="38" mass="4324">MSGQKNIKISRKKINPPLFPLIVSDCCPMYLFQVKTQG</sequence>
<comment type="caution">
    <text evidence="1">The sequence shown here is derived from an EMBL/GenBank/DDBJ whole genome shotgun (WGS) entry which is preliminary data.</text>
</comment>
<organism evidence="1 2">
    <name type="scientific">Microscilla marina ATCC 23134</name>
    <dbReference type="NCBI Taxonomy" id="313606"/>
    <lineage>
        <taxon>Bacteria</taxon>
        <taxon>Pseudomonadati</taxon>
        <taxon>Bacteroidota</taxon>
        <taxon>Cytophagia</taxon>
        <taxon>Cytophagales</taxon>
        <taxon>Microscillaceae</taxon>
        <taxon>Microscilla</taxon>
    </lineage>
</organism>
<evidence type="ECO:0000313" key="1">
    <source>
        <dbReference type="EMBL" id="EAY27233.1"/>
    </source>
</evidence>
<proteinExistence type="predicted"/>
<keyword evidence="2" id="KW-1185">Reference proteome</keyword>
<accession>A1ZQS8</accession>
<dbReference type="EMBL" id="AAWS01000025">
    <property type="protein sequence ID" value="EAY27233.1"/>
    <property type="molecule type" value="Genomic_DNA"/>
</dbReference>
<gene>
    <name evidence="1" type="ORF">M23134_06543</name>
</gene>
<dbReference type="AlphaFoldDB" id="A1ZQS8"/>